<evidence type="ECO:0000256" key="3">
    <source>
        <dbReference type="ARBA" id="ARBA00022475"/>
    </source>
</evidence>
<evidence type="ECO:0000256" key="1">
    <source>
        <dbReference type="ARBA" id="ARBA00004651"/>
    </source>
</evidence>
<evidence type="ECO:0000259" key="8">
    <source>
        <dbReference type="PROSITE" id="PS50928"/>
    </source>
</evidence>
<comment type="caution">
    <text evidence="9">The sequence shown here is derived from an EMBL/GenBank/DDBJ whole genome shotgun (WGS) entry which is preliminary data.</text>
</comment>
<evidence type="ECO:0000313" key="9">
    <source>
        <dbReference type="EMBL" id="TWT32383.1"/>
    </source>
</evidence>
<evidence type="ECO:0000256" key="4">
    <source>
        <dbReference type="ARBA" id="ARBA00022692"/>
    </source>
</evidence>
<dbReference type="InterPro" id="IPR000515">
    <property type="entry name" value="MetI-like"/>
</dbReference>
<protein>
    <submittedName>
        <fullName evidence="9">Oligopeptide transport system permease protein OppB</fullName>
    </submittedName>
</protein>
<dbReference type="GO" id="GO:0055085">
    <property type="term" value="P:transmembrane transport"/>
    <property type="evidence" value="ECO:0007669"/>
    <property type="project" value="InterPro"/>
</dbReference>
<feature type="domain" description="ABC transmembrane type-1" evidence="8">
    <location>
        <begin position="93"/>
        <end position="288"/>
    </location>
</feature>
<accession>A0A5C5V358</accession>
<evidence type="ECO:0000256" key="5">
    <source>
        <dbReference type="ARBA" id="ARBA00022989"/>
    </source>
</evidence>
<keyword evidence="3" id="KW-1003">Cell membrane</keyword>
<feature type="transmembrane region" description="Helical" evidence="7">
    <location>
        <begin position="95"/>
        <end position="120"/>
    </location>
</feature>
<dbReference type="OrthoDB" id="9773221at2"/>
<keyword evidence="5 7" id="KW-1133">Transmembrane helix</keyword>
<dbReference type="PANTHER" id="PTHR30465:SF74">
    <property type="entry name" value="OLIGOPEPTIDE TRANSPORT SYSTEM PERMEASE PROTEIN OPPB"/>
    <property type="match status" value="1"/>
</dbReference>
<dbReference type="GO" id="GO:0005886">
    <property type="term" value="C:plasma membrane"/>
    <property type="evidence" value="ECO:0007669"/>
    <property type="project" value="UniProtKB-SubCell"/>
</dbReference>
<dbReference type="RefSeq" id="WP_146567702.1">
    <property type="nucleotide sequence ID" value="NZ_SIHJ01000003.1"/>
</dbReference>
<feature type="transmembrane region" description="Helical" evidence="7">
    <location>
        <begin position="171"/>
        <end position="190"/>
    </location>
</feature>
<keyword evidence="4 7" id="KW-0812">Transmembrane</keyword>
<dbReference type="Pfam" id="PF00528">
    <property type="entry name" value="BPD_transp_1"/>
    <property type="match status" value="1"/>
</dbReference>
<evidence type="ECO:0000256" key="7">
    <source>
        <dbReference type="RuleBase" id="RU363032"/>
    </source>
</evidence>
<dbReference type="PANTHER" id="PTHR30465">
    <property type="entry name" value="INNER MEMBRANE ABC TRANSPORTER"/>
    <property type="match status" value="1"/>
</dbReference>
<dbReference type="InterPro" id="IPR035906">
    <property type="entry name" value="MetI-like_sf"/>
</dbReference>
<name>A0A5C5V358_9BACT</name>
<proteinExistence type="inferred from homology"/>
<evidence type="ECO:0000256" key="2">
    <source>
        <dbReference type="ARBA" id="ARBA00022448"/>
    </source>
</evidence>
<feature type="transmembrane region" description="Helical" evidence="7">
    <location>
        <begin position="132"/>
        <end position="159"/>
    </location>
</feature>
<evidence type="ECO:0000256" key="6">
    <source>
        <dbReference type="ARBA" id="ARBA00023136"/>
    </source>
</evidence>
<keyword evidence="10" id="KW-1185">Reference proteome</keyword>
<sequence>MIAFVFRRLIGLIIVLLAVFCLSFALTRAVPGGPFQSERVLPDVVKESFERKYNLDLPPLEQAGLMLTDYASGDLGESMKMDVSVNEVVAQGLPISAALGALALSFAFTVGLAAGIVSAVRRGTAADFTLMSIATIGIALPNFVVAGFGILLFVFMIPIFPAGGWGTLRQLILPGLCLGAPYAAYVARIARTGMLDVLSQDHIRTARAKGLSQWSVVMRHALPTAMLPVVSFLGPAVAGVLTGSPVVEQIFAIPGLGWHFVQSAFNRDYTMAMGLVMVYTTLLYTMNFLVDLSYGLLDPRVEYN</sequence>
<feature type="transmembrane region" description="Helical" evidence="7">
    <location>
        <begin position="269"/>
        <end position="290"/>
    </location>
</feature>
<dbReference type="Proteomes" id="UP000316714">
    <property type="component" value="Unassembled WGS sequence"/>
</dbReference>
<dbReference type="EMBL" id="SIHJ01000003">
    <property type="protein sequence ID" value="TWT32383.1"/>
    <property type="molecule type" value="Genomic_DNA"/>
</dbReference>
<dbReference type="PROSITE" id="PS50928">
    <property type="entry name" value="ABC_TM1"/>
    <property type="match status" value="1"/>
</dbReference>
<comment type="similarity">
    <text evidence="7">Belongs to the binding-protein-dependent transport system permease family.</text>
</comment>
<reference evidence="9 10" key="1">
    <citation type="submission" date="2019-02" db="EMBL/GenBank/DDBJ databases">
        <title>Deep-cultivation of Planctomycetes and their phenomic and genomic characterization uncovers novel biology.</title>
        <authorList>
            <person name="Wiegand S."/>
            <person name="Jogler M."/>
            <person name="Boedeker C."/>
            <person name="Pinto D."/>
            <person name="Vollmers J."/>
            <person name="Rivas-Marin E."/>
            <person name="Kohn T."/>
            <person name="Peeters S.H."/>
            <person name="Heuer A."/>
            <person name="Rast P."/>
            <person name="Oberbeckmann S."/>
            <person name="Bunk B."/>
            <person name="Jeske O."/>
            <person name="Meyerdierks A."/>
            <person name="Storesund J.E."/>
            <person name="Kallscheuer N."/>
            <person name="Luecker S."/>
            <person name="Lage O.M."/>
            <person name="Pohl T."/>
            <person name="Merkel B.J."/>
            <person name="Hornburger P."/>
            <person name="Mueller R.-W."/>
            <person name="Bruemmer F."/>
            <person name="Labrenz M."/>
            <person name="Spormann A.M."/>
            <person name="Op Den Camp H."/>
            <person name="Overmann J."/>
            <person name="Amann R."/>
            <person name="Jetten M.S.M."/>
            <person name="Mascher T."/>
            <person name="Medema M.H."/>
            <person name="Devos D.P."/>
            <person name="Kaster A.-K."/>
            <person name="Ovreas L."/>
            <person name="Rohde M."/>
            <person name="Galperin M.Y."/>
            <person name="Jogler C."/>
        </authorList>
    </citation>
    <scope>NUCLEOTIDE SEQUENCE [LARGE SCALE GENOMIC DNA]</scope>
    <source>
        <strain evidence="9 10">KOR34</strain>
    </source>
</reference>
<gene>
    <name evidence="9" type="primary">oppB</name>
    <name evidence="9" type="ORF">KOR34_41460</name>
</gene>
<keyword evidence="6 7" id="KW-0472">Membrane</keyword>
<dbReference type="CDD" id="cd06261">
    <property type="entry name" value="TM_PBP2"/>
    <property type="match status" value="1"/>
</dbReference>
<dbReference type="SUPFAM" id="SSF161098">
    <property type="entry name" value="MetI-like"/>
    <property type="match status" value="1"/>
</dbReference>
<dbReference type="AlphaFoldDB" id="A0A5C5V358"/>
<evidence type="ECO:0000313" key="10">
    <source>
        <dbReference type="Proteomes" id="UP000316714"/>
    </source>
</evidence>
<comment type="subcellular location">
    <subcellularLocation>
        <location evidence="1 7">Cell membrane</location>
        <topology evidence="1 7">Multi-pass membrane protein</topology>
    </subcellularLocation>
</comment>
<keyword evidence="2 7" id="KW-0813">Transport</keyword>
<dbReference type="Gene3D" id="1.10.3720.10">
    <property type="entry name" value="MetI-like"/>
    <property type="match status" value="1"/>
</dbReference>
<organism evidence="9 10">
    <name type="scientific">Posidoniimonas corsicana</name>
    <dbReference type="NCBI Taxonomy" id="1938618"/>
    <lineage>
        <taxon>Bacteria</taxon>
        <taxon>Pseudomonadati</taxon>
        <taxon>Planctomycetota</taxon>
        <taxon>Planctomycetia</taxon>
        <taxon>Pirellulales</taxon>
        <taxon>Lacipirellulaceae</taxon>
        <taxon>Posidoniimonas</taxon>
    </lineage>
</organism>